<dbReference type="AlphaFoldDB" id="A0A839V7P5"/>
<evidence type="ECO:0000313" key="1">
    <source>
        <dbReference type="EMBL" id="MBB3175572.1"/>
    </source>
</evidence>
<dbReference type="SUPFAM" id="SSF56563">
    <property type="entry name" value="Major capsid protein gp5"/>
    <property type="match status" value="1"/>
</dbReference>
<gene>
    <name evidence="1" type="ORF">FHR90_003433</name>
    <name evidence="2" type="ORF">HUK83_09710</name>
</gene>
<organism evidence="1 3">
    <name type="scientific">Endobacter medicaginis</name>
    <dbReference type="NCBI Taxonomy" id="1181271"/>
    <lineage>
        <taxon>Bacteria</taxon>
        <taxon>Pseudomonadati</taxon>
        <taxon>Pseudomonadota</taxon>
        <taxon>Alphaproteobacteria</taxon>
        <taxon>Acetobacterales</taxon>
        <taxon>Acetobacteraceae</taxon>
        <taxon>Endobacter</taxon>
    </lineage>
</organism>
<dbReference type="Proteomes" id="UP000557688">
    <property type="component" value="Unassembled WGS sequence"/>
</dbReference>
<protein>
    <submittedName>
        <fullName evidence="2">Phage major capsid protein</fullName>
    </submittedName>
</protein>
<proteinExistence type="predicted"/>
<dbReference type="EMBL" id="JABXXQ010000181">
    <property type="protein sequence ID" value="NVN30603.1"/>
    <property type="molecule type" value="Genomic_DNA"/>
</dbReference>
<sequence length="60" mass="6456">MIVGDWSDLIVGQWGPIEILVNPYASGSYEAGNIKVRALASVDIAVRHPQSFTVLNKATS</sequence>
<name>A0A839V7P5_9PROT</name>
<accession>A0A839V7P5</accession>
<dbReference type="EMBL" id="JACHXV010000048">
    <property type="protein sequence ID" value="MBB3175572.1"/>
    <property type="molecule type" value="Genomic_DNA"/>
</dbReference>
<comment type="caution">
    <text evidence="1">The sequence shown here is derived from an EMBL/GenBank/DDBJ whole genome shotgun (WGS) entry which is preliminary data.</text>
</comment>
<dbReference type="Proteomes" id="UP000565205">
    <property type="component" value="Unassembled WGS sequence"/>
</dbReference>
<reference evidence="2 4" key="1">
    <citation type="submission" date="2020-06" db="EMBL/GenBank/DDBJ databases">
        <title>Description of novel acetic acid bacteria.</title>
        <authorList>
            <person name="Sombolestani A."/>
        </authorList>
    </citation>
    <scope>NUCLEOTIDE SEQUENCE [LARGE SCALE GENOMIC DNA]</scope>
    <source>
        <strain evidence="2 4">LMG 26838</strain>
    </source>
</reference>
<reference evidence="1 3" key="2">
    <citation type="submission" date="2020-08" db="EMBL/GenBank/DDBJ databases">
        <title>Genomic Encyclopedia of Type Strains, Phase III (KMG-III): the genomes of soil and plant-associated and newly described type strains.</title>
        <authorList>
            <person name="Whitman W."/>
        </authorList>
    </citation>
    <scope>NUCLEOTIDE SEQUENCE [LARGE SCALE GENOMIC DNA]</scope>
    <source>
        <strain evidence="1 3">CECT 8088</strain>
    </source>
</reference>
<evidence type="ECO:0000313" key="2">
    <source>
        <dbReference type="EMBL" id="NVN30603.1"/>
    </source>
</evidence>
<keyword evidence="3" id="KW-1185">Reference proteome</keyword>
<evidence type="ECO:0000313" key="4">
    <source>
        <dbReference type="Proteomes" id="UP000565205"/>
    </source>
</evidence>
<evidence type="ECO:0000313" key="3">
    <source>
        <dbReference type="Proteomes" id="UP000557688"/>
    </source>
</evidence>